<sequence>MASADTAVLVHWNDSMITKDNAIEYSIPPKVVLFITKGDVFNTLYEGVLKHIREAGFSEIQSIYGKMPKFKNSVYVASRAWPIHDDRSWINFSRVAFQEYEELQIFVDVINNSIAPPQNLIFDEGLANTTATFGDIGQGPSSTSGRRRNTSTFQAFRSPEVQQRTSQPLEEESLSEAIVSVENHCKKLL</sequence>
<feature type="region of interest" description="Disordered" evidence="1">
    <location>
        <begin position="134"/>
        <end position="169"/>
    </location>
</feature>
<organism evidence="2 3">
    <name type="scientific">Cuscuta epithymum</name>
    <dbReference type="NCBI Taxonomy" id="186058"/>
    <lineage>
        <taxon>Eukaryota</taxon>
        <taxon>Viridiplantae</taxon>
        <taxon>Streptophyta</taxon>
        <taxon>Embryophyta</taxon>
        <taxon>Tracheophyta</taxon>
        <taxon>Spermatophyta</taxon>
        <taxon>Magnoliopsida</taxon>
        <taxon>eudicotyledons</taxon>
        <taxon>Gunneridae</taxon>
        <taxon>Pentapetalae</taxon>
        <taxon>asterids</taxon>
        <taxon>lamiids</taxon>
        <taxon>Solanales</taxon>
        <taxon>Convolvulaceae</taxon>
        <taxon>Cuscuteae</taxon>
        <taxon>Cuscuta</taxon>
        <taxon>Cuscuta subgen. Cuscuta</taxon>
    </lineage>
</organism>
<dbReference type="Proteomes" id="UP001152523">
    <property type="component" value="Unassembled WGS sequence"/>
</dbReference>
<protein>
    <submittedName>
        <fullName evidence="2">Uncharacterized protein</fullName>
    </submittedName>
</protein>
<accession>A0AAV0EMR7</accession>
<name>A0AAV0EMR7_9ASTE</name>
<evidence type="ECO:0000256" key="1">
    <source>
        <dbReference type="SAM" id="MobiDB-lite"/>
    </source>
</evidence>
<evidence type="ECO:0000313" key="3">
    <source>
        <dbReference type="Proteomes" id="UP001152523"/>
    </source>
</evidence>
<comment type="caution">
    <text evidence="2">The sequence shown here is derived from an EMBL/GenBank/DDBJ whole genome shotgun (WGS) entry which is preliminary data.</text>
</comment>
<gene>
    <name evidence="2" type="ORF">CEPIT_LOCUS25203</name>
</gene>
<dbReference type="AlphaFoldDB" id="A0AAV0EMR7"/>
<reference evidence="2" key="1">
    <citation type="submission" date="2022-07" db="EMBL/GenBank/DDBJ databases">
        <authorList>
            <person name="Macas J."/>
            <person name="Novak P."/>
            <person name="Neumann P."/>
        </authorList>
    </citation>
    <scope>NUCLEOTIDE SEQUENCE</scope>
</reference>
<dbReference type="EMBL" id="CAMAPF010000930">
    <property type="protein sequence ID" value="CAH9123419.1"/>
    <property type="molecule type" value="Genomic_DNA"/>
</dbReference>
<proteinExistence type="predicted"/>
<keyword evidence="3" id="KW-1185">Reference proteome</keyword>
<evidence type="ECO:0000313" key="2">
    <source>
        <dbReference type="EMBL" id="CAH9123419.1"/>
    </source>
</evidence>